<evidence type="ECO:0000256" key="6">
    <source>
        <dbReference type="ARBA" id="ARBA00023004"/>
    </source>
</evidence>
<keyword evidence="3 7" id="KW-0813">Transport</keyword>
<dbReference type="EMBL" id="VCYH01000010">
    <property type="protein sequence ID" value="MDN7025769.1"/>
    <property type="molecule type" value="Genomic_DNA"/>
</dbReference>
<evidence type="ECO:0000256" key="3">
    <source>
        <dbReference type="ARBA" id="ARBA00022448"/>
    </source>
</evidence>
<gene>
    <name evidence="9" type="ORF">FGU65_12910</name>
</gene>
<evidence type="ECO:0000256" key="7">
    <source>
        <dbReference type="PIRNR" id="PIRNR000071"/>
    </source>
</evidence>
<evidence type="ECO:0000256" key="4">
    <source>
        <dbReference type="ARBA" id="ARBA00022723"/>
    </source>
</evidence>
<dbReference type="Proteomes" id="UP001168338">
    <property type="component" value="Unassembled WGS sequence"/>
</dbReference>
<dbReference type="CDD" id="cd00730">
    <property type="entry name" value="rubredoxin"/>
    <property type="match status" value="1"/>
</dbReference>
<dbReference type="InterPro" id="IPR024934">
    <property type="entry name" value="Rubredoxin-like_dom"/>
</dbReference>
<comment type="similarity">
    <text evidence="2 7">Belongs to the rubredoxin family.</text>
</comment>
<comment type="caution">
    <text evidence="9">The sequence shown here is derived from an EMBL/GenBank/DDBJ whole genome shotgun (WGS) entry which is preliminary data.</text>
</comment>
<proteinExistence type="inferred from homology"/>
<evidence type="ECO:0000256" key="1">
    <source>
        <dbReference type="ARBA" id="ARBA00002360"/>
    </source>
</evidence>
<organism evidence="9 10">
    <name type="scientific">Methanoculleus frigidifontis</name>
    <dbReference type="NCBI Taxonomy" id="2584085"/>
    <lineage>
        <taxon>Archaea</taxon>
        <taxon>Methanobacteriati</taxon>
        <taxon>Methanobacteriota</taxon>
        <taxon>Stenosarchaea group</taxon>
        <taxon>Methanomicrobia</taxon>
        <taxon>Methanomicrobiales</taxon>
        <taxon>Methanomicrobiaceae</taxon>
        <taxon>Methanoculleus</taxon>
    </lineage>
</organism>
<dbReference type="PRINTS" id="PR00163">
    <property type="entry name" value="RUBREDOXIN"/>
</dbReference>
<comment type="function">
    <text evidence="1 7">Rubredoxin is a small nonheme, iron protein lacking acid-labile sulfide. Its single Fe, chelated to 4 Cys, functions as an electron acceptor and may also stabilize the conformation of the molecule.</text>
</comment>
<dbReference type="Pfam" id="PF00301">
    <property type="entry name" value="Rubredoxin"/>
    <property type="match status" value="1"/>
</dbReference>
<keyword evidence="4 7" id="KW-0479">Metal-binding</keyword>
<dbReference type="InterPro" id="IPR024922">
    <property type="entry name" value="Rubredoxin"/>
</dbReference>
<evidence type="ECO:0000256" key="5">
    <source>
        <dbReference type="ARBA" id="ARBA00022982"/>
    </source>
</evidence>
<dbReference type="InterPro" id="IPR024935">
    <property type="entry name" value="Rubredoxin_dom"/>
</dbReference>
<protein>
    <recommendedName>
        <fullName evidence="7">Rubredoxin</fullName>
    </recommendedName>
</protein>
<evidence type="ECO:0000313" key="9">
    <source>
        <dbReference type="EMBL" id="MDN7025769.1"/>
    </source>
</evidence>
<keyword evidence="10" id="KW-1185">Reference proteome</keyword>
<dbReference type="SUPFAM" id="SSF57802">
    <property type="entry name" value="Rubredoxin-like"/>
    <property type="match status" value="1"/>
</dbReference>
<accession>A0ABT8MD03</accession>
<dbReference type="PANTHER" id="PTHR47627:SF1">
    <property type="entry name" value="RUBREDOXIN-1-RELATED"/>
    <property type="match status" value="1"/>
</dbReference>
<dbReference type="PANTHER" id="PTHR47627">
    <property type="entry name" value="RUBREDOXIN"/>
    <property type="match status" value="1"/>
</dbReference>
<dbReference type="InterPro" id="IPR050526">
    <property type="entry name" value="Rubredoxin_ET"/>
</dbReference>
<comment type="cofactor">
    <cofactor evidence="7">
        <name>Fe(3+)</name>
        <dbReference type="ChEBI" id="CHEBI:29034"/>
    </cofactor>
    <text evidence="7">Binds 1 Fe(3+) ion per subunit.</text>
</comment>
<dbReference type="PIRSF" id="PIRSF000071">
    <property type="entry name" value="Rubredoxin"/>
    <property type="match status" value="1"/>
</dbReference>
<reference evidence="9" key="1">
    <citation type="submission" date="2019-05" db="EMBL/GenBank/DDBJ databases">
        <title>Methanoculleus sp. FWC-SCC1, a methanogenic archaeon isolated from deep marine cold seep.</title>
        <authorList>
            <person name="Chen Y.-W."/>
            <person name="Chen S.-C."/>
            <person name="Teng N.-H."/>
            <person name="Lai M.-C."/>
        </authorList>
    </citation>
    <scope>NUCLEOTIDE SEQUENCE</scope>
    <source>
        <strain evidence="9">FWC-SCC1</strain>
    </source>
</reference>
<evidence type="ECO:0000256" key="2">
    <source>
        <dbReference type="ARBA" id="ARBA00005337"/>
    </source>
</evidence>
<name>A0ABT8MD03_9EURY</name>
<sequence>MDLYRCSVCGHIYDPKLGDPSANIPPGTAFEDLPDDWHCPVCLAAKSKFYKYEMPTFKR</sequence>
<evidence type="ECO:0000259" key="8">
    <source>
        <dbReference type="PROSITE" id="PS50903"/>
    </source>
</evidence>
<evidence type="ECO:0000313" key="10">
    <source>
        <dbReference type="Proteomes" id="UP001168338"/>
    </source>
</evidence>
<feature type="domain" description="Rubredoxin-like" evidence="8">
    <location>
        <begin position="1"/>
        <end position="52"/>
    </location>
</feature>
<dbReference type="PROSITE" id="PS50903">
    <property type="entry name" value="RUBREDOXIN_LIKE"/>
    <property type="match status" value="1"/>
</dbReference>
<keyword evidence="6 7" id="KW-0408">Iron</keyword>
<dbReference type="Gene3D" id="2.20.28.10">
    <property type="match status" value="1"/>
</dbReference>
<keyword evidence="5 7" id="KW-0249">Electron transport</keyword>